<evidence type="ECO:0008006" key="11">
    <source>
        <dbReference type="Google" id="ProtNLM"/>
    </source>
</evidence>
<dbReference type="OrthoDB" id="1414481at2759"/>
<dbReference type="PANTHER" id="PTHR48475">
    <property type="entry name" value="RIBONUCLEASE H"/>
    <property type="match status" value="1"/>
</dbReference>
<evidence type="ECO:0000256" key="3">
    <source>
        <dbReference type="ARBA" id="ARBA00022722"/>
    </source>
</evidence>
<organism evidence="9 10">
    <name type="scientific">Mucuna pruriens</name>
    <name type="common">Velvet bean</name>
    <name type="synonym">Dolichos pruriens</name>
    <dbReference type="NCBI Taxonomy" id="157652"/>
    <lineage>
        <taxon>Eukaryota</taxon>
        <taxon>Viridiplantae</taxon>
        <taxon>Streptophyta</taxon>
        <taxon>Embryophyta</taxon>
        <taxon>Tracheophyta</taxon>
        <taxon>Spermatophyta</taxon>
        <taxon>Magnoliopsida</taxon>
        <taxon>eudicotyledons</taxon>
        <taxon>Gunneridae</taxon>
        <taxon>Pentapetalae</taxon>
        <taxon>rosids</taxon>
        <taxon>fabids</taxon>
        <taxon>Fabales</taxon>
        <taxon>Fabaceae</taxon>
        <taxon>Papilionoideae</taxon>
        <taxon>50 kb inversion clade</taxon>
        <taxon>NPAAA clade</taxon>
        <taxon>indigoferoid/millettioid clade</taxon>
        <taxon>Phaseoleae</taxon>
        <taxon>Mucuna</taxon>
    </lineage>
</organism>
<gene>
    <name evidence="9" type="ORF">CR513_53749</name>
</gene>
<feature type="non-terminal residue" evidence="9">
    <location>
        <position position="1"/>
    </location>
</feature>
<dbReference type="InterPro" id="IPR041373">
    <property type="entry name" value="RT_RNaseH"/>
</dbReference>
<dbReference type="GO" id="GO:0016787">
    <property type="term" value="F:hydrolase activity"/>
    <property type="evidence" value="ECO:0007669"/>
    <property type="project" value="UniProtKB-KW"/>
</dbReference>
<keyword evidence="2" id="KW-0548">Nucleotidyltransferase</keyword>
<evidence type="ECO:0000259" key="7">
    <source>
        <dbReference type="Pfam" id="PF17917"/>
    </source>
</evidence>
<evidence type="ECO:0000256" key="1">
    <source>
        <dbReference type="ARBA" id="ARBA00022679"/>
    </source>
</evidence>
<keyword evidence="6" id="KW-0695">RNA-directed DNA polymerase</keyword>
<keyword evidence="1" id="KW-0808">Transferase</keyword>
<dbReference type="GO" id="GO:0003964">
    <property type="term" value="F:RNA-directed DNA polymerase activity"/>
    <property type="evidence" value="ECO:0007669"/>
    <property type="project" value="UniProtKB-KW"/>
</dbReference>
<dbReference type="SUPFAM" id="SSF56672">
    <property type="entry name" value="DNA/RNA polymerases"/>
    <property type="match status" value="1"/>
</dbReference>
<evidence type="ECO:0000259" key="8">
    <source>
        <dbReference type="Pfam" id="PF17921"/>
    </source>
</evidence>
<evidence type="ECO:0000256" key="2">
    <source>
        <dbReference type="ARBA" id="ARBA00022695"/>
    </source>
</evidence>
<dbReference type="AlphaFoldDB" id="A0A371EN29"/>
<keyword evidence="10" id="KW-1185">Reference proteome</keyword>
<feature type="domain" description="Integrase zinc-binding" evidence="8">
    <location>
        <begin position="139"/>
        <end position="192"/>
    </location>
</feature>
<evidence type="ECO:0000256" key="4">
    <source>
        <dbReference type="ARBA" id="ARBA00022759"/>
    </source>
</evidence>
<protein>
    <recommendedName>
        <fullName evidence="11">Integrase zinc-binding domain-containing protein</fullName>
    </recommendedName>
</protein>
<evidence type="ECO:0000256" key="6">
    <source>
        <dbReference type="ARBA" id="ARBA00022918"/>
    </source>
</evidence>
<dbReference type="Gene3D" id="3.10.20.370">
    <property type="match status" value="1"/>
</dbReference>
<dbReference type="STRING" id="157652.A0A371EN29"/>
<dbReference type="Proteomes" id="UP000257109">
    <property type="component" value="Unassembled WGS sequence"/>
</dbReference>
<accession>A0A371EN29</accession>
<comment type="caution">
    <text evidence="9">The sequence shown here is derived from an EMBL/GenBank/DDBJ whole genome shotgun (WGS) entry which is preliminary data.</text>
</comment>
<keyword evidence="3" id="KW-0540">Nuclease</keyword>
<feature type="domain" description="Reverse transcriptase RNase H-like" evidence="7">
    <location>
        <begin position="12"/>
        <end position="92"/>
    </location>
</feature>
<proteinExistence type="predicted"/>
<dbReference type="InterPro" id="IPR043502">
    <property type="entry name" value="DNA/RNA_pol_sf"/>
</dbReference>
<keyword evidence="4" id="KW-0255">Endonuclease</keyword>
<sequence length="208" mass="24031">MDHYEVAFQELGKPIYVYIYAFDTTMNSVIIQEGEGEQRPVYYISKALQGVEQRYQKIENATLAIITTAIRLRSYFQSHPVSSCHNPLINYLHTDKVLDDLQKARRIKREAAKYILVASQLYKRGFSFPLLWCLGELKTKRAIKEIHEGVHGSHIGGRALDSKIVLTQFYWPTLKKDSLAFIKKCDKCQRYADQHQAPLKQLHSITSP</sequence>
<dbReference type="Gene3D" id="1.10.340.70">
    <property type="match status" value="1"/>
</dbReference>
<keyword evidence="5" id="KW-0378">Hydrolase</keyword>
<reference evidence="9" key="1">
    <citation type="submission" date="2018-05" db="EMBL/GenBank/DDBJ databases">
        <title>Draft genome of Mucuna pruriens seed.</title>
        <authorList>
            <person name="Nnadi N.E."/>
            <person name="Vos R."/>
            <person name="Hasami M.H."/>
            <person name="Devisetty U.K."/>
            <person name="Aguiy J.C."/>
        </authorList>
    </citation>
    <scope>NUCLEOTIDE SEQUENCE [LARGE SCALE GENOMIC DNA]</scope>
    <source>
        <strain evidence="9">JCA_2017</strain>
    </source>
</reference>
<evidence type="ECO:0000313" key="9">
    <source>
        <dbReference type="EMBL" id="RDX67376.1"/>
    </source>
</evidence>
<evidence type="ECO:0000313" key="10">
    <source>
        <dbReference type="Proteomes" id="UP000257109"/>
    </source>
</evidence>
<name>A0A371EN29_MUCPR</name>
<dbReference type="InterPro" id="IPR041588">
    <property type="entry name" value="Integrase_H2C2"/>
</dbReference>
<dbReference type="Pfam" id="PF17921">
    <property type="entry name" value="Integrase_H2C2"/>
    <property type="match status" value="1"/>
</dbReference>
<dbReference type="Pfam" id="PF17917">
    <property type="entry name" value="RT_RNaseH"/>
    <property type="match status" value="1"/>
</dbReference>
<dbReference type="EMBL" id="QJKJ01013021">
    <property type="protein sequence ID" value="RDX67376.1"/>
    <property type="molecule type" value="Genomic_DNA"/>
</dbReference>
<dbReference type="GO" id="GO:0004519">
    <property type="term" value="F:endonuclease activity"/>
    <property type="evidence" value="ECO:0007669"/>
    <property type="project" value="UniProtKB-KW"/>
</dbReference>
<evidence type="ECO:0000256" key="5">
    <source>
        <dbReference type="ARBA" id="ARBA00022801"/>
    </source>
</evidence>
<dbReference type="PANTHER" id="PTHR48475:SF2">
    <property type="entry name" value="RIBONUCLEASE H"/>
    <property type="match status" value="1"/>
</dbReference>